<evidence type="ECO:0000313" key="5">
    <source>
        <dbReference type="Proteomes" id="UP000027195"/>
    </source>
</evidence>
<dbReference type="GO" id="GO:0008270">
    <property type="term" value="F:zinc ion binding"/>
    <property type="evidence" value="ECO:0007669"/>
    <property type="project" value="UniProtKB-KW"/>
</dbReference>
<dbReference type="Pfam" id="PF00096">
    <property type="entry name" value="zf-C2H2"/>
    <property type="match status" value="1"/>
</dbReference>
<keyword evidence="5" id="KW-1185">Reference proteome</keyword>
<gene>
    <name evidence="4" type="ORF">BOTBODRAFT_124402</name>
</gene>
<dbReference type="AlphaFoldDB" id="A0A067MY29"/>
<dbReference type="PROSITE" id="PS50157">
    <property type="entry name" value="ZINC_FINGER_C2H2_2"/>
    <property type="match status" value="1"/>
</dbReference>
<dbReference type="PROSITE" id="PS00028">
    <property type="entry name" value="ZINC_FINGER_C2H2_1"/>
    <property type="match status" value="1"/>
</dbReference>
<dbReference type="Proteomes" id="UP000027195">
    <property type="component" value="Unassembled WGS sequence"/>
</dbReference>
<dbReference type="InParanoid" id="A0A067MY29"/>
<keyword evidence="1" id="KW-0479">Metal-binding</keyword>
<dbReference type="HOGENOM" id="CLU_2518553_0_0_1"/>
<dbReference type="SMART" id="SM00355">
    <property type="entry name" value="ZnF_C2H2"/>
    <property type="match status" value="1"/>
</dbReference>
<evidence type="ECO:0000256" key="1">
    <source>
        <dbReference type="PROSITE-ProRule" id="PRU00042"/>
    </source>
</evidence>
<proteinExistence type="predicted"/>
<evidence type="ECO:0000259" key="3">
    <source>
        <dbReference type="PROSITE" id="PS50157"/>
    </source>
</evidence>
<name>A0A067MY29_BOTB1</name>
<keyword evidence="2" id="KW-0812">Transmembrane</keyword>
<feature type="domain" description="C2H2-type" evidence="3">
    <location>
        <begin position="58"/>
        <end position="85"/>
    </location>
</feature>
<keyword evidence="2" id="KW-0472">Membrane</keyword>
<protein>
    <recommendedName>
        <fullName evidence="3">C2H2-type domain-containing protein</fullName>
    </recommendedName>
</protein>
<reference evidence="5" key="1">
    <citation type="journal article" date="2014" name="Proc. Natl. Acad. Sci. U.S.A.">
        <title>Extensive sampling of basidiomycete genomes demonstrates inadequacy of the white-rot/brown-rot paradigm for wood decay fungi.</title>
        <authorList>
            <person name="Riley R."/>
            <person name="Salamov A.A."/>
            <person name="Brown D.W."/>
            <person name="Nagy L.G."/>
            <person name="Floudas D."/>
            <person name="Held B.W."/>
            <person name="Levasseur A."/>
            <person name="Lombard V."/>
            <person name="Morin E."/>
            <person name="Otillar R."/>
            <person name="Lindquist E.A."/>
            <person name="Sun H."/>
            <person name="LaButti K.M."/>
            <person name="Schmutz J."/>
            <person name="Jabbour D."/>
            <person name="Luo H."/>
            <person name="Baker S.E."/>
            <person name="Pisabarro A.G."/>
            <person name="Walton J.D."/>
            <person name="Blanchette R.A."/>
            <person name="Henrissat B."/>
            <person name="Martin F."/>
            <person name="Cullen D."/>
            <person name="Hibbett D.S."/>
            <person name="Grigoriev I.V."/>
        </authorList>
    </citation>
    <scope>NUCLEOTIDE SEQUENCE [LARGE SCALE GENOMIC DNA]</scope>
    <source>
        <strain evidence="5">FD-172 SS1</strain>
    </source>
</reference>
<feature type="non-terminal residue" evidence="4">
    <location>
        <position position="85"/>
    </location>
</feature>
<dbReference type="SUPFAM" id="SSF57667">
    <property type="entry name" value="beta-beta-alpha zinc fingers"/>
    <property type="match status" value="1"/>
</dbReference>
<dbReference type="Gene3D" id="3.30.160.60">
    <property type="entry name" value="Classic Zinc Finger"/>
    <property type="match status" value="1"/>
</dbReference>
<organism evidence="4 5">
    <name type="scientific">Botryobasidium botryosum (strain FD-172 SS1)</name>
    <dbReference type="NCBI Taxonomy" id="930990"/>
    <lineage>
        <taxon>Eukaryota</taxon>
        <taxon>Fungi</taxon>
        <taxon>Dikarya</taxon>
        <taxon>Basidiomycota</taxon>
        <taxon>Agaricomycotina</taxon>
        <taxon>Agaricomycetes</taxon>
        <taxon>Cantharellales</taxon>
        <taxon>Botryobasidiaceae</taxon>
        <taxon>Botryobasidium</taxon>
    </lineage>
</organism>
<dbReference type="EMBL" id="KL198017">
    <property type="protein sequence ID" value="KDQ20663.1"/>
    <property type="molecule type" value="Genomic_DNA"/>
</dbReference>
<dbReference type="InterPro" id="IPR013087">
    <property type="entry name" value="Znf_C2H2_type"/>
</dbReference>
<sequence>MTHARNTNVRTVREVRSFFFLTPQFPFLLTLVHLTAFARAFNLKTHLATHDPNRIKSHVCKHPGCGRSFSRKHDLGRHLVSIHQD</sequence>
<keyword evidence="1" id="KW-0863">Zinc-finger</keyword>
<evidence type="ECO:0000256" key="2">
    <source>
        <dbReference type="SAM" id="Phobius"/>
    </source>
</evidence>
<keyword evidence="2" id="KW-1133">Transmembrane helix</keyword>
<evidence type="ECO:0000313" key="4">
    <source>
        <dbReference type="EMBL" id="KDQ20663.1"/>
    </source>
</evidence>
<accession>A0A067MY29</accession>
<dbReference type="OrthoDB" id="8117402at2759"/>
<dbReference type="InterPro" id="IPR036236">
    <property type="entry name" value="Znf_C2H2_sf"/>
</dbReference>
<feature type="transmembrane region" description="Helical" evidence="2">
    <location>
        <begin position="18"/>
        <end position="38"/>
    </location>
</feature>
<dbReference type="STRING" id="930990.A0A067MY29"/>
<keyword evidence="1" id="KW-0862">Zinc</keyword>